<dbReference type="EMBL" id="JACCJC010000025">
    <property type="protein sequence ID" value="KAF6235224.1"/>
    <property type="molecule type" value="Genomic_DNA"/>
</dbReference>
<evidence type="ECO:0000256" key="1">
    <source>
        <dbReference type="SAM" id="MobiDB-lite"/>
    </source>
</evidence>
<accession>A0A8H6FUU9</accession>
<dbReference type="Proteomes" id="UP000578531">
    <property type="component" value="Unassembled WGS sequence"/>
</dbReference>
<comment type="caution">
    <text evidence="2">The sequence shown here is derived from an EMBL/GenBank/DDBJ whole genome shotgun (WGS) entry which is preliminary data.</text>
</comment>
<organism evidence="2 3">
    <name type="scientific">Letharia columbiana</name>
    <dbReference type="NCBI Taxonomy" id="112416"/>
    <lineage>
        <taxon>Eukaryota</taxon>
        <taxon>Fungi</taxon>
        <taxon>Dikarya</taxon>
        <taxon>Ascomycota</taxon>
        <taxon>Pezizomycotina</taxon>
        <taxon>Lecanoromycetes</taxon>
        <taxon>OSLEUM clade</taxon>
        <taxon>Lecanoromycetidae</taxon>
        <taxon>Lecanorales</taxon>
        <taxon>Lecanorineae</taxon>
        <taxon>Parmeliaceae</taxon>
        <taxon>Letharia</taxon>
    </lineage>
</organism>
<reference evidence="2 3" key="1">
    <citation type="journal article" date="2020" name="Genomics">
        <title>Complete, high-quality genomes from long-read metagenomic sequencing of two wolf lichen thalli reveals enigmatic genome architecture.</title>
        <authorList>
            <person name="McKenzie S.K."/>
            <person name="Walston R.F."/>
            <person name="Allen J.L."/>
        </authorList>
    </citation>
    <scope>NUCLEOTIDE SEQUENCE [LARGE SCALE GENOMIC DNA]</scope>
    <source>
        <strain evidence="2">WasteWater2</strain>
    </source>
</reference>
<evidence type="ECO:0000313" key="2">
    <source>
        <dbReference type="EMBL" id="KAF6235224.1"/>
    </source>
</evidence>
<proteinExistence type="predicted"/>
<gene>
    <name evidence="2" type="ORF">HO173_006418</name>
</gene>
<protein>
    <submittedName>
        <fullName evidence="2">Uncharacterized protein</fullName>
    </submittedName>
</protein>
<feature type="region of interest" description="Disordered" evidence="1">
    <location>
        <begin position="1"/>
        <end position="24"/>
    </location>
</feature>
<dbReference type="RefSeq" id="XP_037164595.1">
    <property type="nucleotide sequence ID" value="XM_037308329.1"/>
</dbReference>
<name>A0A8H6FUU9_9LECA</name>
<dbReference type="AlphaFoldDB" id="A0A8H6FUU9"/>
<evidence type="ECO:0000313" key="3">
    <source>
        <dbReference type="Proteomes" id="UP000578531"/>
    </source>
</evidence>
<dbReference type="GeneID" id="59288079"/>
<sequence length="71" mass="7816">MDLSPASQPPRATDLNYDRRPAARNRGLITGLENGNRDAFGGRSEDDNFPSVEEMMFAFKDSGKPNGRTQA</sequence>
<keyword evidence="3" id="KW-1185">Reference proteome</keyword>